<evidence type="ECO:0000313" key="1">
    <source>
        <dbReference type="EMBL" id="EGZ28484.1"/>
    </source>
</evidence>
<dbReference type="RefSeq" id="XP_009515759.1">
    <property type="nucleotide sequence ID" value="XM_009517464.1"/>
</dbReference>
<dbReference type="EMBL" id="JH159151">
    <property type="protein sequence ID" value="EGZ28484.1"/>
    <property type="molecule type" value="Genomic_DNA"/>
</dbReference>
<organism evidence="1 2">
    <name type="scientific">Phytophthora sojae (strain P6497)</name>
    <name type="common">Soybean stem and root rot agent</name>
    <name type="synonym">Phytophthora megasperma f. sp. glycines</name>
    <dbReference type="NCBI Taxonomy" id="1094619"/>
    <lineage>
        <taxon>Eukaryota</taxon>
        <taxon>Sar</taxon>
        <taxon>Stramenopiles</taxon>
        <taxon>Oomycota</taxon>
        <taxon>Peronosporomycetes</taxon>
        <taxon>Peronosporales</taxon>
        <taxon>Peronosporaceae</taxon>
        <taxon>Phytophthora</taxon>
    </lineage>
</organism>
<proteinExistence type="predicted"/>
<dbReference type="AlphaFoldDB" id="G4YIR4"/>
<dbReference type="Proteomes" id="UP000002640">
    <property type="component" value="Unassembled WGS sequence"/>
</dbReference>
<dbReference type="SMR" id="G4YIR4"/>
<sequence>MEDEDQQLEVLTLLKHGIREFGSVLTPRELDTISAAFDALVLRSNLIIGRLPTWFVVRPPDGARRSRVYDGEEACLRQAAALSTLHNPHVRKFYGGCHVGSPFVLHEVDQPGLFKWSFFSDCALGLDYIHQRGFVHKEWKDETLRYNKEAKRGMLSGMELMKLHDRKNENDSYQALQADVASFGMVIFSALARSRGYSRLARGSDLPYDKPAFVSEEE</sequence>
<evidence type="ECO:0008006" key="3">
    <source>
        <dbReference type="Google" id="ProtNLM"/>
    </source>
</evidence>
<gene>
    <name evidence="1" type="ORF">PHYSODRAFT_469242</name>
</gene>
<dbReference type="GeneID" id="20653787"/>
<protein>
    <recommendedName>
        <fullName evidence="3">Protein kinase domain-containing protein</fullName>
    </recommendedName>
</protein>
<dbReference type="SUPFAM" id="SSF56112">
    <property type="entry name" value="Protein kinase-like (PK-like)"/>
    <property type="match status" value="1"/>
</dbReference>
<evidence type="ECO:0000313" key="2">
    <source>
        <dbReference type="Proteomes" id="UP000002640"/>
    </source>
</evidence>
<dbReference type="KEGG" id="psoj:PHYSODRAFT_469242"/>
<name>G4YIR4_PHYSP</name>
<keyword evidence="2" id="KW-1185">Reference proteome</keyword>
<accession>G4YIR4</accession>
<dbReference type="Gene3D" id="1.10.510.10">
    <property type="entry name" value="Transferase(Phosphotransferase) domain 1"/>
    <property type="match status" value="1"/>
</dbReference>
<dbReference type="InterPro" id="IPR011009">
    <property type="entry name" value="Kinase-like_dom_sf"/>
</dbReference>
<dbReference type="InParanoid" id="G4YIR4"/>
<feature type="non-terminal residue" evidence="1">
    <location>
        <position position="218"/>
    </location>
</feature>
<reference evidence="1 2" key="1">
    <citation type="journal article" date="2006" name="Science">
        <title>Phytophthora genome sequences uncover evolutionary origins and mechanisms of pathogenesis.</title>
        <authorList>
            <person name="Tyler B.M."/>
            <person name="Tripathy S."/>
            <person name="Zhang X."/>
            <person name="Dehal P."/>
            <person name="Jiang R.H."/>
            <person name="Aerts A."/>
            <person name="Arredondo F.D."/>
            <person name="Baxter L."/>
            <person name="Bensasson D."/>
            <person name="Beynon J.L."/>
            <person name="Chapman J."/>
            <person name="Damasceno C.M."/>
            <person name="Dorrance A.E."/>
            <person name="Dou D."/>
            <person name="Dickerman A.W."/>
            <person name="Dubchak I.L."/>
            <person name="Garbelotto M."/>
            <person name="Gijzen M."/>
            <person name="Gordon S.G."/>
            <person name="Govers F."/>
            <person name="Grunwald N.J."/>
            <person name="Huang W."/>
            <person name="Ivors K.L."/>
            <person name="Jones R.W."/>
            <person name="Kamoun S."/>
            <person name="Krampis K."/>
            <person name="Lamour K.H."/>
            <person name="Lee M.K."/>
            <person name="McDonald W.H."/>
            <person name="Medina M."/>
            <person name="Meijer H.J."/>
            <person name="Nordberg E.K."/>
            <person name="Maclean D.J."/>
            <person name="Ospina-Giraldo M.D."/>
            <person name="Morris P.F."/>
            <person name="Phuntumart V."/>
            <person name="Putnam N.H."/>
            <person name="Rash S."/>
            <person name="Rose J.K."/>
            <person name="Sakihama Y."/>
            <person name="Salamov A.A."/>
            <person name="Savidor A."/>
            <person name="Scheuring C.F."/>
            <person name="Smith B.M."/>
            <person name="Sobral B.W."/>
            <person name="Terry A."/>
            <person name="Torto-Alalibo T.A."/>
            <person name="Win J."/>
            <person name="Xu Z."/>
            <person name="Zhang H."/>
            <person name="Grigoriev I.V."/>
            <person name="Rokhsar D.S."/>
            <person name="Boore J.L."/>
        </authorList>
    </citation>
    <scope>NUCLEOTIDE SEQUENCE [LARGE SCALE GENOMIC DNA]</scope>
    <source>
        <strain evidence="1 2">P6497</strain>
    </source>
</reference>